<evidence type="ECO:0000256" key="4">
    <source>
        <dbReference type="ARBA" id="ARBA00023295"/>
    </source>
</evidence>
<dbReference type="AlphaFoldDB" id="A0A3N2PPU9"/>
<keyword evidence="9" id="KW-0858">Xylan degradation</keyword>
<evidence type="ECO:0000256" key="6">
    <source>
        <dbReference type="RuleBase" id="RU361174"/>
    </source>
</evidence>
<dbReference type="Gene3D" id="3.20.20.80">
    <property type="entry name" value="Glycosidases"/>
    <property type="match status" value="1"/>
</dbReference>
<proteinExistence type="inferred from homology"/>
<keyword evidence="4 6" id="KW-0326">Glycosidase</keyword>
<comment type="catalytic activity">
    <reaction evidence="6">
        <text>Endohydrolysis of (1-&gt;4)-beta-D-xylosidic linkages in xylans.</text>
        <dbReference type="EC" id="3.2.1.8"/>
    </reaction>
</comment>
<gene>
    <name evidence="9" type="ORF">SODALDRAFT_315370</name>
</gene>
<organism evidence="9 10">
    <name type="scientific">Sodiomyces alkalinus (strain CBS 110278 / VKM F-3762 / F11)</name>
    <name type="common">Alkaliphilic filamentous fungus</name>
    <dbReference type="NCBI Taxonomy" id="1314773"/>
    <lineage>
        <taxon>Eukaryota</taxon>
        <taxon>Fungi</taxon>
        <taxon>Dikarya</taxon>
        <taxon>Ascomycota</taxon>
        <taxon>Pezizomycotina</taxon>
        <taxon>Sordariomycetes</taxon>
        <taxon>Hypocreomycetidae</taxon>
        <taxon>Glomerellales</taxon>
        <taxon>Plectosphaerellaceae</taxon>
        <taxon>Sodiomyces</taxon>
    </lineage>
</organism>
<keyword evidence="3 6" id="KW-0119">Carbohydrate metabolism</keyword>
<sequence>MKSALALLAVPLVAALPSAKTSSLKQRQAGASIHDAFVAASKEFFGTATDQGLLQRDPNPAIIQANFGQVTHENSMKWESLEPNRGSYNWGPADEVVDWAIANGKLVRGHTLVWHSQLPQWVEGITDAEELREVIRNHVSTTVGRYAGRIHHWDVVNEILAEDGSLRDSVFSRVLGEEFVRIAFEVARETDPSAVLYINDYNLDQANYGKVNGMVSFVQKWVDEGVPIDGIGTQTHISPGMGAGVQAALEQLASAPVREVAITELDIADAPVEEYTAVVQACLNVEKCTAITVWGVGDADSWRQGDNPLLFDYNFNPKPAYDAIIDLLS</sequence>
<protein>
    <recommendedName>
        <fullName evidence="6">Beta-xylanase</fullName>
        <ecNumber evidence="6">3.2.1.8</ecNumber>
    </recommendedName>
</protein>
<evidence type="ECO:0000256" key="1">
    <source>
        <dbReference type="ARBA" id="ARBA00007495"/>
    </source>
</evidence>
<reference evidence="9 10" key="1">
    <citation type="journal article" date="2018" name="Mol. Ecol.">
        <title>The obligate alkalophilic soda-lake fungus Sodiomyces alkalinus has shifted to a protein diet.</title>
        <authorList>
            <person name="Grum-Grzhimaylo A.A."/>
            <person name="Falkoski D.L."/>
            <person name="van den Heuvel J."/>
            <person name="Valero-Jimenez C.A."/>
            <person name="Min B."/>
            <person name="Choi I.G."/>
            <person name="Lipzen A."/>
            <person name="Daum C.G."/>
            <person name="Aanen D.K."/>
            <person name="Tsang A."/>
            <person name="Henrissat B."/>
            <person name="Bilanenko E.N."/>
            <person name="de Vries R.P."/>
            <person name="van Kan J.A.L."/>
            <person name="Grigoriev I.V."/>
            <person name="Debets A.J.M."/>
        </authorList>
    </citation>
    <scope>NUCLEOTIDE SEQUENCE [LARGE SCALE GENOMIC DNA]</scope>
    <source>
        <strain evidence="9 10">F11</strain>
    </source>
</reference>
<evidence type="ECO:0000256" key="7">
    <source>
        <dbReference type="SAM" id="SignalP"/>
    </source>
</evidence>
<evidence type="ECO:0000256" key="2">
    <source>
        <dbReference type="ARBA" id="ARBA00022801"/>
    </source>
</evidence>
<feature type="chain" id="PRO_5018209652" description="Beta-xylanase" evidence="7">
    <location>
        <begin position="16"/>
        <end position="329"/>
    </location>
</feature>
<dbReference type="Pfam" id="PF00331">
    <property type="entry name" value="Glyco_hydro_10"/>
    <property type="match status" value="1"/>
</dbReference>
<dbReference type="PANTHER" id="PTHR31490:SF76">
    <property type="entry name" value="ENDO-1,4-BETA-XYLANASE C"/>
    <property type="match status" value="1"/>
</dbReference>
<dbReference type="Proteomes" id="UP000272025">
    <property type="component" value="Unassembled WGS sequence"/>
</dbReference>
<dbReference type="GO" id="GO:0045493">
    <property type="term" value="P:xylan catabolic process"/>
    <property type="evidence" value="ECO:0007669"/>
    <property type="project" value="UniProtKB-KW"/>
</dbReference>
<dbReference type="InterPro" id="IPR001000">
    <property type="entry name" value="GH10_dom"/>
</dbReference>
<dbReference type="RefSeq" id="XP_028464280.1">
    <property type="nucleotide sequence ID" value="XM_028609290.1"/>
</dbReference>
<dbReference type="GeneID" id="39577768"/>
<dbReference type="SUPFAM" id="SSF51445">
    <property type="entry name" value="(Trans)glycosidases"/>
    <property type="match status" value="1"/>
</dbReference>
<feature type="domain" description="GH10" evidence="8">
    <location>
        <begin position="48"/>
        <end position="327"/>
    </location>
</feature>
<dbReference type="PRINTS" id="PR00134">
    <property type="entry name" value="GLHYDRLASE10"/>
</dbReference>
<evidence type="ECO:0000313" key="10">
    <source>
        <dbReference type="Proteomes" id="UP000272025"/>
    </source>
</evidence>
<accession>A0A3N2PPU9</accession>
<dbReference type="InterPro" id="IPR044846">
    <property type="entry name" value="GH10"/>
</dbReference>
<dbReference type="EMBL" id="ML119059">
    <property type="protein sequence ID" value="ROT36474.1"/>
    <property type="molecule type" value="Genomic_DNA"/>
</dbReference>
<dbReference type="STRING" id="1314773.A0A3N2PPU9"/>
<evidence type="ECO:0000256" key="3">
    <source>
        <dbReference type="ARBA" id="ARBA00023277"/>
    </source>
</evidence>
<dbReference type="GO" id="GO:0031176">
    <property type="term" value="F:endo-1,4-beta-xylanase activity"/>
    <property type="evidence" value="ECO:0007669"/>
    <property type="project" value="UniProtKB-EC"/>
</dbReference>
<name>A0A3N2PPU9_SODAK</name>
<feature type="signal peptide" evidence="7">
    <location>
        <begin position="1"/>
        <end position="15"/>
    </location>
</feature>
<keyword evidence="5 6" id="KW-0624">Polysaccharide degradation</keyword>
<evidence type="ECO:0000313" key="9">
    <source>
        <dbReference type="EMBL" id="ROT36474.1"/>
    </source>
</evidence>
<dbReference type="PROSITE" id="PS51760">
    <property type="entry name" value="GH10_2"/>
    <property type="match status" value="1"/>
</dbReference>
<dbReference type="OrthoDB" id="3055998at2759"/>
<keyword evidence="7" id="KW-0732">Signal</keyword>
<keyword evidence="10" id="KW-1185">Reference proteome</keyword>
<dbReference type="PANTHER" id="PTHR31490">
    <property type="entry name" value="GLYCOSYL HYDROLASE"/>
    <property type="match status" value="1"/>
</dbReference>
<keyword evidence="2 6" id="KW-0378">Hydrolase</keyword>
<comment type="similarity">
    <text evidence="1 6">Belongs to the glycosyl hydrolase 10 (cellulase F) family.</text>
</comment>
<evidence type="ECO:0000256" key="5">
    <source>
        <dbReference type="ARBA" id="ARBA00023326"/>
    </source>
</evidence>
<evidence type="ECO:0000259" key="8">
    <source>
        <dbReference type="PROSITE" id="PS51760"/>
    </source>
</evidence>
<dbReference type="SMART" id="SM00633">
    <property type="entry name" value="Glyco_10"/>
    <property type="match status" value="1"/>
</dbReference>
<dbReference type="EC" id="3.2.1.8" evidence="6"/>
<dbReference type="InterPro" id="IPR017853">
    <property type="entry name" value="GH"/>
</dbReference>